<reference evidence="16" key="1">
    <citation type="journal article" date="2018" name="Front. Microbiol.">
        <title>Genome-Based Analysis Reveals the Taxonomy and Diversity of the Family Idiomarinaceae.</title>
        <authorList>
            <person name="Liu Y."/>
            <person name="Lai Q."/>
            <person name="Shao Z."/>
        </authorList>
    </citation>
    <scope>NUCLEOTIDE SEQUENCE [LARGE SCALE GENOMIC DNA]</scope>
    <source>
        <strain evidence="16">CVS-6</strain>
    </source>
</reference>
<comment type="caution">
    <text evidence="13">Lacks conserved residue(s) required for the propagation of feature annotation.</text>
</comment>
<evidence type="ECO:0000256" key="12">
    <source>
        <dbReference type="ARBA" id="ARBA00025078"/>
    </source>
</evidence>
<dbReference type="InterPro" id="IPR006135">
    <property type="entry name" value="T3SS_substrate_exporter"/>
</dbReference>
<dbReference type="PANTHER" id="PTHR30531:SF12">
    <property type="entry name" value="FLAGELLAR BIOSYNTHETIC PROTEIN FLHB"/>
    <property type="match status" value="1"/>
</dbReference>
<comment type="function">
    <text evidence="12 13">Required for formation of the rod structure in the basal body of the flagellar apparatus. Together with FliI and FliH, may constitute the export apparatus of flagellin.</text>
</comment>
<feature type="transmembrane region" description="Helical" evidence="13">
    <location>
        <begin position="191"/>
        <end position="216"/>
    </location>
</feature>
<dbReference type="PANTHER" id="PTHR30531">
    <property type="entry name" value="FLAGELLAR BIOSYNTHETIC PROTEIN FLHB"/>
    <property type="match status" value="1"/>
</dbReference>
<dbReference type="GO" id="GO:0044780">
    <property type="term" value="P:bacterial-type flagellum assembly"/>
    <property type="evidence" value="ECO:0007669"/>
    <property type="project" value="InterPro"/>
</dbReference>
<keyword evidence="7 13" id="KW-1005">Bacterial flagellum biogenesis</keyword>
<feature type="compositionally biased region" description="Basic and acidic residues" evidence="14">
    <location>
        <begin position="8"/>
        <end position="28"/>
    </location>
</feature>
<evidence type="ECO:0000256" key="10">
    <source>
        <dbReference type="ARBA" id="ARBA00023136"/>
    </source>
</evidence>
<keyword evidence="16" id="KW-1185">Reference proteome</keyword>
<keyword evidence="5 13" id="KW-1003">Cell membrane</keyword>
<proteinExistence type="inferred from homology"/>
<comment type="subcellular location">
    <subcellularLocation>
        <location evidence="1">Cell membrane</location>
        <topology evidence="1">Multi-pass membrane protein</topology>
    </subcellularLocation>
</comment>
<keyword evidence="15" id="KW-0969">Cilium</keyword>
<dbReference type="Proteomes" id="UP000288259">
    <property type="component" value="Unassembled WGS sequence"/>
</dbReference>
<name>A0A432YDJ4_9GAMM</name>
<feature type="region of interest" description="Disordered" evidence="14">
    <location>
        <begin position="1"/>
        <end position="28"/>
    </location>
</feature>
<evidence type="ECO:0000256" key="2">
    <source>
        <dbReference type="ARBA" id="ARBA00010690"/>
    </source>
</evidence>
<dbReference type="GO" id="GO:0009306">
    <property type="term" value="P:protein secretion"/>
    <property type="evidence" value="ECO:0007669"/>
    <property type="project" value="InterPro"/>
</dbReference>
<evidence type="ECO:0000256" key="6">
    <source>
        <dbReference type="ARBA" id="ARBA00022692"/>
    </source>
</evidence>
<keyword evidence="15" id="KW-0966">Cell projection</keyword>
<keyword evidence="15" id="KW-0282">Flagellum</keyword>
<keyword evidence="4 13" id="KW-0813">Transport</keyword>
<comment type="caution">
    <text evidence="15">The sequence shown here is derived from an EMBL/GenBank/DDBJ whole genome shotgun (WGS) entry which is preliminary data.</text>
</comment>
<dbReference type="NCBIfam" id="TIGR00328">
    <property type="entry name" value="flhB"/>
    <property type="match status" value="1"/>
</dbReference>
<dbReference type="RefSeq" id="WP_126755059.1">
    <property type="nucleotide sequence ID" value="NZ_PIPY01000009.1"/>
</dbReference>
<keyword evidence="8 13" id="KW-0653">Protein transport</keyword>
<dbReference type="PRINTS" id="PR00950">
    <property type="entry name" value="TYPE3IMSPROT"/>
</dbReference>
<keyword evidence="6 13" id="KW-0812">Transmembrane</keyword>
<dbReference type="FunFam" id="3.40.1690.10:FF:000001">
    <property type="entry name" value="Flagellar biosynthetic protein FlhB"/>
    <property type="match status" value="1"/>
</dbReference>
<keyword evidence="10 13" id="KW-0472">Membrane</keyword>
<dbReference type="EMBL" id="PIPY01000009">
    <property type="protein sequence ID" value="RUO59070.1"/>
    <property type="molecule type" value="Genomic_DNA"/>
</dbReference>
<dbReference type="OrthoDB" id="9807950at2"/>
<evidence type="ECO:0000256" key="8">
    <source>
        <dbReference type="ARBA" id="ARBA00022927"/>
    </source>
</evidence>
<dbReference type="SUPFAM" id="SSF160544">
    <property type="entry name" value="EscU C-terminal domain-like"/>
    <property type="match status" value="1"/>
</dbReference>
<evidence type="ECO:0000256" key="5">
    <source>
        <dbReference type="ARBA" id="ARBA00022475"/>
    </source>
</evidence>
<evidence type="ECO:0000256" key="13">
    <source>
        <dbReference type="RuleBase" id="RU364091"/>
    </source>
</evidence>
<dbReference type="InterPro" id="IPR029025">
    <property type="entry name" value="T3SS_substrate_exporter_C"/>
</dbReference>
<dbReference type="Pfam" id="PF01312">
    <property type="entry name" value="Bac_export_2"/>
    <property type="match status" value="1"/>
</dbReference>
<feature type="transmembrane region" description="Helical" evidence="13">
    <location>
        <begin position="95"/>
        <end position="119"/>
    </location>
</feature>
<evidence type="ECO:0000256" key="11">
    <source>
        <dbReference type="ARBA" id="ARBA00023225"/>
    </source>
</evidence>
<dbReference type="Gene3D" id="6.10.250.2080">
    <property type="match status" value="1"/>
</dbReference>
<keyword evidence="9 13" id="KW-1133">Transmembrane helix</keyword>
<evidence type="ECO:0000256" key="1">
    <source>
        <dbReference type="ARBA" id="ARBA00004651"/>
    </source>
</evidence>
<protein>
    <recommendedName>
        <fullName evidence="3 13">Flagellar biosynthetic protein FlhB</fullName>
    </recommendedName>
</protein>
<comment type="similarity">
    <text evidence="2 13">Belongs to the type III secretion exporter family.</text>
</comment>
<evidence type="ECO:0000256" key="7">
    <source>
        <dbReference type="ARBA" id="ARBA00022795"/>
    </source>
</evidence>
<accession>A0A432YDJ4</accession>
<evidence type="ECO:0000313" key="16">
    <source>
        <dbReference type="Proteomes" id="UP000288259"/>
    </source>
</evidence>
<organism evidence="15 16">
    <name type="scientific">Pseudidiomarina insulisalsae</name>
    <dbReference type="NCBI Taxonomy" id="575789"/>
    <lineage>
        <taxon>Bacteria</taxon>
        <taxon>Pseudomonadati</taxon>
        <taxon>Pseudomonadota</taxon>
        <taxon>Gammaproteobacteria</taxon>
        <taxon>Alteromonadales</taxon>
        <taxon>Idiomarinaceae</taxon>
        <taxon>Pseudidiomarina</taxon>
    </lineage>
</organism>
<evidence type="ECO:0000256" key="4">
    <source>
        <dbReference type="ARBA" id="ARBA00022448"/>
    </source>
</evidence>
<evidence type="ECO:0000256" key="14">
    <source>
        <dbReference type="SAM" id="MobiDB-lite"/>
    </source>
</evidence>
<dbReference type="InterPro" id="IPR006136">
    <property type="entry name" value="FlhB"/>
</dbReference>
<evidence type="ECO:0000313" key="15">
    <source>
        <dbReference type="EMBL" id="RUO59070.1"/>
    </source>
</evidence>
<keyword evidence="11 13" id="KW-1006">Bacterial flagellum protein export</keyword>
<dbReference type="AlphaFoldDB" id="A0A432YDJ4"/>
<gene>
    <name evidence="13" type="primary">flhB</name>
    <name evidence="15" type="ORF">CWI71_09635</name>
</gene>
<evidence type="ECO:0000256" key="3">
    <source>
        <dbReference type="ARBA" id="ARBA00021622"/>
    </source>
</evidence>
<evidence type="ECO:0000256" key="9">
    <source>
        <dbReference type="ARBA" id="ARBA00022989"/>
    </source>
</evidence>
<feature type="transmembrane region" description="Helical" evidence="13">
    <location>
        <begin position="38"/>
        <end position="56"/>
    </location>
</feature>
<dbReference type="Gene3D" id="3.40.1690.10">
    <property type="entry name" value="secretion proteins EscU"/>
    <property type="match status" value="1"/>
</dbReference>
<dbReference type="GO" id="GO:0005886">
    <property type="term" value="C:plasma membrane"/>
    <property type="evidence" value="ECO:0007669"/>
    <property type="project" value="UniProtKB-SubCell"/>
</dbReference>
<sequence length="375" mass="41895">MAQDDTEQQEKTEEPTARKRQKSRDEGQVARSRELTTFVLLFGGLLLLWSFSQSLFQRLGQVMEQSFSFDRQQIVESGPMLQNVLRLGEHSLWSVLPLFIGMLLLALVAPALLGGWVASAKSLQPKFEKLNPIKGLKRTFSVQALAELGKAIAKTVLVGGVLGLFLWSQRQELLELMRLPVKQALTSALELAAQACFYMILTLIVVALADIPYQLFNHTKKLRMSKEELKRETKETDGDPHIKAKIRQQQQAMARRRMMAEIPNADVVITNPTHFAVALRYDESKMGAPRVVAKGTDRVAAKIRELAEAHGVPRLELPPLARSLHQHVGLDQEVPVALYTAVAEVLAWAMQIKRAGTVPPPEQVSIPDDYKEAVQ</sequence>